<dbReference type="InterPro" id="IPR052173">
    <property type="entry name" value="Beta-lactam_resp_regulator"/>
</dbReference>
<dbReference type="InterPro" id="IPR008756">
    <property type="entry name" value="Peptidase_M56"/>
</dbReference>
<protein>
    <submittedName>
        <fullName evidence="4">M56 family metallopeptidase</fullName>
    </submittedName>
</protein>
<dbReference type="Proteomes" id="UP000886723">
    <property type="component" value="Unassembled WGS sequence"/>
</dbReference>
<keyword evidence="2" id="KW-0812">Transmembrane</keyword>
<evidence type="ECO:0000313" key="5">
    <source>
        <dbReference type="Proteomes" id="UP000886723"/>
    </source>
</evidence>
<evidence type="ECO:0000256" key="2">
    <source>
        <dbReference type="SAM" id="Phobius"/>
    </source>
</evidence>
<feature type="transmembrane region" description="Helical" evidence="2">
    <location>
        <begin position="332"/>
        <end position="352"/>
    </location>
</feature>
<keyword evidence="2" id="KW-1133">Transmembrane helix</keyword>
<feature type="region of interest" description="Disordered" evidence="1">
    <location>
        <begin position="91"/>
        <end position="114"/>
    </location>
</feature>
<sequence>MKLWEMSFVGAVMVCGILLVRAAGYHRVSKQTFLVLWMAAALRFLTPWQLPWSPEFWGYLPEKQKLWGERVEEMAAVPFVGAAAAGEEQEVSVSSMTGENQQPGTVPAGRKPGEKAGESYETQLYPAAGTLRSPGWYPVLRGIWLLGAAAVGVYFAIQYLIHRRKMRELLPAEDWPAVESWRERHEAVQRIRVFYTDYYDTPFSMGIFRKKIVLTREIRHFSAERLQDILEHEAVHLRRLDSLWKLAGILVVILHWFNPLAWLMLKKLEEDLEVSCDERVIRAYGTDARKRYAKTLLAMDRGRRAPFLANGFGGKQMRRRIRCVLEKKSSRLWSWAALTVCGIFLAGCMGGGSVPEEKTAESGTDSKLIASGTEKDGLLQQLALGTEIIYPENMTVYRGDPCGELVVAEEDSEEKWLMGLTMLPVDSKGNGADGRVNPGVYGAISGEEKEIQFNTYKIWADKGEGAVVSFEMKEPLPFTVGYVKDGIYTEVYQVQEQDITETSSGRYSICMSFPETGSYSVVIHNTSEEAIRFDRLHYQEIYKDVHVS</sequence>
<dbReference type="PANTHER" id="PTHR34978:SF3">
    <property type="entry name" value="SLR0241 PROTEIN"/>
    <property type="match status" value="1"/>
</dbReference>
<feature type="domain" description="Peptidase M56" evidence="3">
    <location>
        <begin position="2"/>
        <end position="322"/>
    </location>
</feature>
<feature type="transmembrane region" description="Helical" evidence="2">
    <location>
        <begin position="6"/>
        <end position="25"/>
    </location>
</feature>
<dbReference type="AlphaFoldDB" id="A0A9D1T621"/>
<dbReference type="PANTHER" id="PTHR34978">
    <property type="entry name" value="POSSIBLE SENSOR-TRANSDUCER PROTEIN BLAR"/>
    <property type="match status" value="1"/>
</dbReference>
<reference evidence="4" key="1">
    <citation type="submission" date="2020-10" db="EMBL/GenBank/DDBJ databases">
        <authorList>
            <person name="Gilroy R."/>
        </authorList>
    </citation>
    <scope>NUCLEOTIDE SEQUENCE</scope>
    <source>
        <strain evidence="4">ChiBcec2-4451</strain>
    </source>
</reference>
<feature type="transmembrane region" description="Helical" evidence="2">
    <location>
        <begin position="32"/>
        <end position="50"/>
    </location>
</feature>
<keyword evidence="2" id="KW-0472">Membrane</keyword>
<dbReference type="CDD" id="cd07341">
    <property type="entry name" value="M56_BlaR1_MecR1_like"/>
    <property type="match status" value="1"/>
</dbReference>
<name>A0A9D1T621_9FIRM</name>
<evidence type="ECO:0000313" key="4">
    <source>
        <dbReference type="EMBL" id="HIV12013.1"/>
    </source>
</evidence>
<proteinExistence type="predicted"/>
<evidence type="ECO:0000259" key="3">
    <source>
        <dbReference type="Pfam" id="PF05569"/>
    </source>
</evidence>
<dbReference type="EMBL" id="DVON01000047">
    <property type="protein sequence ID" value="HIV12013.1"/>
    <property type="molecule type" value="Genomic_DNA"/>
</dbReference>
<gene>
    <name evidence="4" type="ORF">IAA63_02590</name>
</gene>
<reference evidence="4" key="2">
    <citation type="journal article" date="2021" name="PeerJ">
        <title>Extensive microbial diversity within the chicken gut microbiome revealed by metagenomics and culture.</title>
        <authorList>
            <person name="Gilroy R."/>
            <person name="Ravi A."/>
            <person name="Getino M."/>
            <person name="Pursley I."/>
            <person name="Horton D.L."/>
            <person name="Alikhan N.F."/>
            <person name="Baker D."/>
            <person name="Gharbi K."/>
            <person name="Hall N."/>
            <person name="Watson M."/>
            <person name="Adriaenssens E.M."/>
            <person name="Foster-Nyarko E."/>
            <person name="Jarju S."/>
            <person name="Secka A."/>
            <person name="Antonio M."/>
            <person name="Oren A."/>
            <person name="Chaudhuri R.R."/>
            <person name="La Ragione R."/>
            <person name="Hildebrand F."/>
            <person name="Pallen M.J."/>
        </authorList>
    </citation>
    <scope>NUCLEOTIDE SEQUENCE</scope>
    <source>
        <strain evidence="4">ChiBcec2-4451</strain>
    </source>
</reference>
<evidence type="ECO:0000256" key="1">
    <source>
        <dbReference type="SAM" id="MobiDB-lite"/>
    </source>
</evidence>
<accession>A0A9D1T621</accession>
<dbReference type="Pfam" id="PF05569">
    <property type="entry name" value="Peptidase_M56"/>
    <property type="match status" value="1"/>
</dbReference>
<feature type="transmembrane region" description="Helical" evidence="2">
    <location>
        <begin position="142"/>
        <end position="161"/>
    </location>
</feature>
<comment type="caution">
    <text evidence="4">The sequence shown here is derived from an EMBL/GenBank/DDBJ whole genome shotgun (WGS) entry which is preliminary data.</text>
</comment>
<organism evidence="4 5">
    <name type="scientific">Candidatus Pullilachnospira stercoravium</name>
    <dbReference type="NCBI Taxonomy" id="2840913"/>
    <lineage>
        <taxon>Bacteria</taxon>
        <taxon>Bacillati</taxon>
        <taxon>Bacillota</taxon>
        <taxon>Clostridia</taxon>
        <taxon>Lachnospirales</taxon>
        <taxon>Lachnospiraceae</taxon>
        <taxon>Lachnospiraceae incertae sedis</taxon>
        <taxon>Candidatus Pullilachnospira</taxon>
    </lineage>
</organism>